<keyword evidence="2" id="KW-1185">Reference proteome</keyword>
<name>A0A4S8KJE8_DENBC</name>
<dbReference type="AlphaFoldDB" id="A0A4S8KJE8"/>
<sequence>MKWRSRVTPFTQNLVTHQLWTKQPIGKNSQRDRFDLVQVIQITQPLLKLLVTISNPVLIAFVSLIQANGLGAYCTFALAQTAIHFNSGSRSNLQGKTAWVTQCSISLSRVPS</sequence>
<organism evidence="1 2">
    <name type="scientific">Dendrothele bispora (strain CBS 962.96)</name>
    <dbReference type="NCBI Taxonomy" id="1314807"/>
    <lineage>
        <taxon>Eukaryota</taxon>
        <taxon>Fungi</taxon>
        <taxon>Dikarya</taxon>
        <taxon>Basidiomycota</taxon>
        <taxon>Agaricomycotina</taxon>
        <taxon>Agaricomycetes</taxon>
        <taxon>Agaricomycetidae</taxon>
        <taxon>Agaricales</taxon>
        <taxon>Agaricales incertae sedis</taxon>
        <taxon>Dendrothele</taxon>
    </lineage>
</organism>
<evidence type="ECO:0000313" key="2">
    <source>
        <dbReference type="Proteomes" id="UP000297245"/>
    </source>
</evidence>
<reference evidence="1 2" key="1">
    <citation type="journal article" date="2019" name="Nat. Ecol. Evol.">
        <title>Megaphylogeny resolves global patterns of mushroom evolution.</title>
        <authorList>
            <person name="Varga T."/>
            <person name="Krizsan K."/>
            <person name="Foldi C."/>
            <person name="Dima B."/>
            <person name="Sanchez-Garcia M."/>
            <person name="Sanchez-Ramirez S."/>
            <person name="Szollosi G.J."/>
            <person name="Szarkandi J.G."/>
            <person name="Papp V."/>
            <person name="Albert L."/>
            <person name="Andreopoulos W."/>
            <person name="Angelini C."/>
            <person name="Antonin V."/>
            <person name="Barry K.W."/>
            <person name="Bougher N.L."/>
            <person name="Buchanan P."/>
            <person name="Buyck B."/>
            <person name="Bense V."/>
            <person name="Catcheside P."/>
            <person name="Chovatia M."/>
            <person name="Cooper J."/>
            <person name="Damon W."/>
            <person name="Desjardin D."/>
            <person name="Finy P."/>
            <person name="Geml J."/>
            <person name="Haridas S."/>
            <person name="Hughes K."/>
            <person name="Justo A."/>
            <person name="Karasinski D."/>
            <person name="Kautmanova I."/>
            <person name="Kiss B."/>
            <person name="Kocsube S."/>
            <person name="Kotiranta H."/>
            <person name="LaButti K.M."/>
            <person name="Lechner B.E."/>
            <person name="Liimatainen K."/>
            <person name="Lipzen A."/>
            <person name="Lukacs Z."/>
            <person name="Mihaltcheva S."/>
            <person name="Morgado L.N."/>
            <person name="Niskanen T."/>
            <person name="Noordeloos M.E."/>
            <person name="Ohm R.A."/>
            <person name="Ortiz-Santana B."/>
            <person name="Ovrebo C."/>
            <person name="Racz N."/>
            <person name="Riley R."/>
            <person name="Savchenko A."/>
            <person name="Shiryaev A."/>
            <person name="Soop K."/>
            <person name="Spirin V."/>
            <person name="Szebenyi C."/>
            <person name="Tomsovsky M."/>
            <person name="Tulloss R.E."/>
            <person name="Uehling J."/>
            <person name="Grigoriev I.V."/>
            <person name="Vagvolgyi C."/>
            <person name="Papp T."/>
            <person name="Martin F.M."/>
            <person name="Miettinen O."/>
            <person name="Hibbett D.S."/>
            <person name="Nagy L.G."/>
        </authorList>
    </citation>
    <scope>NUCLEOTIDE SEQUENCE [LARGE SCALE GENOMIC DNA]</scope>
    <source>
        <strain evidence="1 2">CBS 962.96</strain>
    </source>
</reference>
<proteinExistence type="predicted"/>
<accession>A0A4S8KJE8</accession>
<dbReference type="Proteomes" id="UP000297245">
    <property type="component" value="Unassembled WGS sequence"/>
</dbReference>
<evidence type="ECO:0000313" key="1">
    <source>
        <dbReference type="EMBL" id="THU75218.1"/>
    </source>
</evidence>
<gene>
    <name evidence="1" type="ORF">K435DRAFT_881347</name>
</gene>
<dbReference type="EMBL" id="ML182646">
    <property type="protein sequence ID" value="THU75218.1"/>
    <property type="molecule type" value="Genomic_DNA"/>
</dbReference>
<protein>
    <submittedName>
        <fullName evidence="1">Uncharacterized protein</fullName>
    </submittedName>
</protein>